<dbReference type="Proteomes" id="UP001341297">
    <property type="component" value="Unassembled WGS sequence"/>
</dbReference>
<proteinExistence type="predicted"/>
<dbReference type="Proteomes" id="UP000036168">
    <property type="component" value="Unassembled WGS sequence"/>
</dbReference>
<dbReference type="InterPro" id="IPR020252">
    <property type="entry name" value="DUF5446"/>
</dbReference>
<evidence type="ECO:0000313" key="3">
    <source>
        <dbReference type="Proteomes" id="UP000036168"/>
    </source>
</evidence>
<organism evidence="1 3">
    <name type="scientific">Bacillus glycinifermentans</name>
    <dbReference type="NCBI Taxonomy" id="1664069"/>
    <lineage>
        <taxon>Bacteria</taxon>
        <taxon>Bacillati</taxon>
        <taxon>Bacillota</taxon>
        <taxon>Bacilli</taxon>
        <taxon>Bacillales</taxon>
        <taxon>Bacillaceae</taxon>
        <taxon>Bacillus</taxon>
    </lineage>
</organism>
<dbReference type="STRING" id="1664069.BGLY_2635"/>
<protein>
    <submittedName>
        <fullName evidence="2">DUF5446 family protein</fullName>
    </submittedName>
</protein>
<dbReference type="RefSeq" id="WP_048356451.1">
    <property type="nucleotide sequence ID" value="NZ_CP023481.1"/>
</dbReference>
<sequence length="75" mass="8129">MSGFVKKNHVLQMLVETETELSAAETKLTEAITRAVSEKGAVLAERLDQIEGELTELSSCLNSTLMGTRHHGESA</sequence>
<gene>
    <name evidence="1" type="ORF">AB447_210065</name>
    <name evidence="2" type="ORF">P8828_07205</name>
</gene>
<dbReference type="OrthoDB" id="2940291at2"/>
<evidence type="ECO:0000313" key="4">
    <source>
        <dbReference type="Proteomes" id="UP001341297"/>
    </source>
</evidence>
<accession>A0A0T6BTM0</accession>
<dbReference type="EMBL" id="LECW02000004">
    <property type="protein sequence ID" value="KRT94878.1"/>
    <property type="molecule type" value="Genomic_DNA"/>
</dbReference>
<reference evidence="1 3" key="1">
    <citation type="journal article" date="2015" name="Int. J. Syst. Evol. Microbiol.">
        <title>Bacillus glycinifermentans sp. nov., isolated from fermented soybean paste.</title>
        <authorList>
            <person name="Kim S.J."/>
            <person name="Dunlap C.A."/>
            <person name="Kwon S.W."/>
            <person name="Rooney A.P."/>
        </authorList>
    </citation>
    <scope>NUCLEOTIDE SEQUENCE [LARGE SCALE GENOMIC DNA]</scope>
    <source>
        <strain evidence="1 3">GO-13</strain>
    </source>
</reference>
<evidence type="ECO:0000313" key="1">
    <source>
        <dbReference type="EMBL" id="KRT94878.1"/>
    </source>
</evidence>
<comment type="caution">
    <text evidence="1">The sequence shown here is derived from an EMBL/GenBank/DDBJ whole genome shotgun (WGS) entry which is preliminary data.</text>
</comment>
<dbReference type="Pfam" id="PF17522">
    <property type="entry name" value="DUF5446"/>
    <property type="match status" value="1"/>
</dbReference>
<dbReference type="EMBL" id="JARRTL010000008">
    <property type="protein sequence ID" value="MEC0484636.1"/>
    <property type="molecule type" value="Genomic_DNA"/>
</dbReference>
<keyword evidence="4" id="KW-1185">Reference proteome</keyword>
<evidence type="ECO:0000313" key="2">
    <source>
        <dbReference type="EMBL" id="MEC0484636.1"/>
    </source>
</evidence>
<dbReference type="AlphaFoldDB" id="A0A0T6BTM0"/>
<reference evidence="1" key="2">
    <citation type="submission" date="2015-10" db="EMBL/GenBank/DDBJ databases">
        <authorList>
            <person name="Gilbert D.G."/>
        </authorList>
    </citation>
    <scope>NUCLEOTIDE SEQUENCE</scope>
    <source>
        <strain evidence="1">GO-13</strain>
    </source>
</reference>
<name>A0A0T6BTM0_9BACI</name>
<reference evidence="2 4" key="3">
    <citation type="submission" date="2023-03" db="EMBL/GenBank/DDBJ databases">
        <title>Agriculturally important microbes genome sequencing.</title>
        <authorList>
            <person name="Dunlap C."/>
        </authorList>
    </citation>
    <scope>NUCLEOTIDE SEQUENCE [LARGE SCALE GENOMIC DNA]</scope>
    <source>
        <strain evidence="2 4">CBP-3203</strain>
    </source>
</reference>